<proteinExistence type="predicted"/>
<dbReference type="AlphaFoldDB" id="A0A8T0UKT2"/>
<sequence>MASWQLNPKTSFTEQYEIGAVVAEVPEHLHLPVSLPSLGNGWGLGVLFQLAPSQLAPSSAFLLSSA</sequence>
<dbReference type="Proteomes" id="UP000823388">
    <property type="component" value="Chromosome 3N"/>
</dbReference>
<name>A0A8T0UKT2_PANVG</name>
<comment type="caution">
    <text evidence="1">The sequence shown here is derived from an EMBL/GenBank/DDBJ whole genome shotgun (WGS) entry which is preliminary data.</text>
</comment>
<reference evidence="1" key="1">
    <citation type="submission" date="2020-05" db="EMBL/GenBank/DDBJ databases">
        <title>WGS assembly of Panicum virgatum.</title>
        <authorList>
            <person name="Lovell J.T."/>
            <person name="Jenkins J."/>
            <person name="Shu S."/>
            <person name="Juenger T.E."/>
            <person name="Schmutz J."/>
        </authorList>
    </citation>
    <scope>NUCLEOTIDE SEQUENCE</scope>
    <source>
        <strain evidence="1">AP13</strain>
    </source>
</reference>
<keyword evidence="2" id="KW-1185">Reference proteome</keyword>
<accession>A0A8T0UKT2</accession>
<evidence type="ECO:0000313" key="2">
    <source>
        <dbReference type="Proteomes" id="UP000823388"/>
    </source>
</evidence>
<protein>
    <submittedName>
        <fullName evidence="1">Uncharacterized protein</fullName>
    </submittedName>
</protein>
<organism evidence="1 2">
    <name type="scientific">Panicum virgatum</name>
    <name type="common">Blackwell switchgrass</name>
    <dbReference type="NCBI Taxonomy" id="38727"/>
    <lineage>
        <taxon>Eukaryota</taxon>
        <taxon>Viridiplantae</taxon>
        <taxon>Streptophyta</taxon>
        <taxon>Embryophyta</taxon>
        <taxon>Tracheophyta</taxon>
        <taxon>Spermatophyta</taxon>
        <taxon>Magnoliopsida</taxon>
        <taxon>Liliopsida</taxon>
        <taxon>Poales</taxon>
        <taxon>Poaceae</taxon>
        <taxon>PACMAD clade</taxon>
        <taxon>Panicoideae</taxon>
        <taxon>Panicodae</taxon>
        <taxon>Paniceae</taxon>
        <taxon>Panicinae</taxon>
        <taxon>Panicum</taxon>
        <taxon>Panicum sect. Hiantes</taxon>
    </lineage>
</organism>
<gene>
    <name evidence="1" type="ORF">PVAP13_3NG239300</name>
</gene>
<dbReference type="EMBL" id="CM029042">
    <property type="protein sequence ID" value="KAG2621443.1"/>
    <property type="molecule type" value="Genomic_DNA"/>
</dbReference>
<evidence type="ECO:0000313" key="1">
    <source>
        <dbReference type="EMBL" id="KAG2621443.1"/>
    </source>
</evidence>